<keyword evidence="10" id="KW-1185">Reference proteome</keyword>
<name>J7TPS0_STRSL</name>
<dbReference type="Gene3D" id="1.10.287.10">
    <property type="entry name" value="S15/NS1, RNA-binding"/>
    <property type="match status" value="1"/>
</dbReference>
<dbReference type="PANTHER" id="PTHR23321:SF26">
    <property type="entry name" value="SMALL RIBOSOMAL SUBUNIT PROTEIN US15M"/>
    <property type="match status" value="1"/>
</dbReference>
<comment type="caution">
    <text evidence="9">The sequence shown here is derived from an EMBL/GenBank/DDBJ whole genome shotgun (WGS) entry which is preliminary data.</text>
</comment>
<dbReference type="NCBIfam" id="TIGR00952">
    <property type="entry name" value="S15_bact"/>
    <property type="match status" value="1"/>
</dbReference>
<keyword evidence="3 6" id="KW-0689">Ribosomal protein</keyword>
<dbReference type="InterPro" id="IPR005290">
    <property type="entry name" value="Ribosomal_uS15_bac-type"/>
</dbReference>
<comment type="similarity">
    <text evidence="6 7">Belongs to the universal ribosomal protein uS15 family.</text>
</comment>
<comment type="subunit">
    <text evidence="5 6">Part of the 30S ribosomal subunit. Forms a bridge to the 50S subunit in the 70S ribosome, contacting the 23S rRNA.</text>
</comment>
<keyword evidence="4 6" id="KW-0687">Ribonucleoprotein</keyword>
<evidence type="ECO:0000256" key="2">
    <source>
        <dbReference type="ARBA" id="ARBA00022884"/>
    </source>
</evidence>
<gene>
    <name evidence="6" type="primary">rpsO</name>
    <name evidence="9" type="ORF">RSSL_00940</name>
</gene>
<dbReference type="HAMAP" id="MF_01343_B">
    <property type="entry name" value="Ribosomal_uS15_B"/>
    <property type="match status" value="1"/>
</dbReference>
<evidence type="ECO:0000256" key="3">
    <source>
        <dbReference type="ARBA" id="ARBA00022980"/>
    </source>
</evidence>
<dbReference type="GO" id="GO:0006412">
    <property type="term" value="P:translation"/>
    <property type="evidence" value="ECO:0007669"/>
    <property type="project" value="UniProtKB-UniRule"/>
</dbReference>
<accession>J7TPS0</accession>
<dbReference type="FunFam" id="1.10.287.10:FF:000002">
    <property type="entry name" value="30S ribosomal protein S15"/>
    <property type="match status" value="1"/>
</dbReference>
<dbReference type="PROSITE" id="PS00362">
    <property type="entry name" value="RIBOSOMAL_S15"/>
    <property type="match status" value="1"/>
</dbReference>
<dbReference type="AlphaFoldDB" id="J7TPS0"/>
<dbReference type="PATRIC" id="fig|1200793.3.peg.148"/>
<dbReference type="Proteomes" id="UP000006983">
    <property type="component" value="Unassembled WGS sequence"/>
</dbReference>
<proteinExistence type="inferred from homology"/>
<dbReference type="InterPro" id="IPR009068">
    <property type="entry name" value="uS15_NS1_RNA-bd_sf"/>
</dbReference>
<evidence type="ECO:0000256" key="1">
    <source>
        <dbReference type="ARBA" id="ARBA00022730"/>
    </source>
</evidence>
<keyword evidence="2 6" id="KW-0694">RNA-binding</keyword>
<dbReference type="GO" id="GO:0022627">
    <property type="term" value="C:cytosolic small ribosomal subunit"/>
    <property type="evidence" value="ECO:0007669"/>
    <property type="project" value="TreeGrafter"/>
</dbReference>
<dbReference type="Gene3D" id="6.10.250.3130">
    <property type="match status" value="1"/>
</dbReference>
<dbReference type="SUPFAM" id="SSF47060">
    <property type="entry name" value="S15/NS1 RNA-binding domain"/>
    <property type="match status" value="1"/>
</dbReference>
<evidence type="ECO:0000256" key="7">
    <source>
        <dbReference type="RuleBase" id="RU003919"/>
    </source>
</evidence>
<reference evidence="9 10" key="1">
    <citation type="journal article" date="2012" name="J. Bacteriol.">
        <title>Genome Sequence of the Lantibiotic Bacteriocin Producer Streptococcus salivarius Strain K12.</title>
        <authorList>
            <person name="Barretto C."/>
            <person name="Alvarez-Martin P."/>
            <person name="Foata F."/>
            <person name="Renault P."/>
            <person name="Berger B."/>
        </authorList>
    </citation>
    <scope>NUCLEOTIDE SEQUENCE [LARGE SCALE GENOMIC DNA]</scope>
    <source>
        <strain evidence="9 10">K12</strain>
    </source>
</reference>
<sequence length="108" mass="12754">MVLGEPILRLGWSKKRRKNMAISKEKKNEIIAQYARHEGDTGSVEVQVAVLTWEINHLNDHIKQHKKDHATYRGLMKKIGHRRNLLAYLRRTDVNRYRELISSLGLRR</sequence>
<evidence type="ECO:0000256" key="4">
    <source>
        <dbReference type="ARBA" id="ARBA00023274"/>
    </source>
</evidence>
<protein>
    <recommendedName>
        <fullName evidence="6">Small ribosomal subunit protein uS15</fullName>
    </recommendedName>
</protein>
<evidence type="ECO:0000313" key="10">
    <source>
        <dbReference type="Proteomes" id="UP000006983"/>
    </source>
</evidence>
<dbReference type="PANTHER" id="PTHR23321">
    <property type="entry name" value="RIBOSOMAL PROTEIN S15, BACTERIAL AND ORGANELLAR"/>
    <property type="match status" value="1"/>
</dbReference>
<dbReference type="CDD" id="cd00353">
    <property type="entry name" value="Ribosomal_S15p_S13e"/>
    <property type="match status" value="1"/>
</dbReference>
<dbReference type="InterPro" id="IPR000589">
    <property type="entry name" value="Ribosomal_uS15"/>
</dbReference>
<dbReference type="SMART" id="SM01387">
    <property type="entry name" value="Ribosomal_S15"/>
    <property type="match status" value="1"/>
</dbReference>
<dbReference type="GO" id="GO:0003735">
    <property type="term" value="F:structural constituent of ribosome"/>
    <property type="evidence" value="ECO:0007669"/>
    <property type="project" value="InterPro"/>
</dbReference>
<evidence type="ECO:0000313" key="9">
    <source>
        <dbReference type="EMBL" id="EJO16244.1"/>
    </source>
</evidence>
<organism evidence="9 10">
    <name type="scientific">Streptococcus salivarius K12</name>
    <dbReference type="NCBI Taxonomy" id="1200793"/>
    <lineage>
        <taxon>Bacteria</taxon>
        <taxon>Bacillati</taxon>
        <taxon>Bacillota</taxon>
        <taxon>Bacilli</taxon>
        <taxon>Lactobacillales</taxon>
        <taxon>Streptococcaceae</taxon>
        <taxon>Streptococcus</taxon>
    </lineage>
</organism>
<comment type="function">
    <text evidence="6">Forms an intersubunit bridge (bridge B4) with the 23S rRNA of the 50S subunit in the ribosome.</text>
</comment>
<dbReference type="EMBL" id="ALIF01000001">
    <property type="protein sequence ID" value="EJO16244.1"/>
    <property type="molecule type" value="Genomic_DNA"/>
</dbReference>
<dbReference type="GO" id="GO:0019843">
    <property type="term" value="F:rRNA binding"/>
    <property type="evidence" value="ECO:0007669"/>
    <property type="project" value="UniProtKB-UniRule"/>
</dbReference>
<evidence type="ECO:0000256" key="5">
    <source>
        <dbReference type="ARBA" id="ARBA00064542"/>
    </source>
</evidence>
<evidence type="ECO:0000256" key="6">
    <source>
        <dbReference type="HAMAP-Rule" id="MF_01343"/>
    </source>
</evidence>
<comment type="function">
    <text evidence="6 8">One of the primary rRNA binding proteins, it binds directly to 16S rRNA where it helps nucleate assembly of the platform of the 30S subunit by binding and bridging several RNA helices of the 16S rRNA.</text>
</comment>
<dbReference type="Pfam" id="PF00312">
    <property type="entry name" value="Ribosomal_S15"/>
    <property type="match status" value="1"/>
</dbReference>
<evidence type="ECO:0000256" key="8">
    <source>
        <dbReference type="RuleBase" id="RU004524"/>
    </source>
</evidence>
<keyword evidence="1 6" id="KW-0699">rRNA-binding</keyword>